<dbReference type="PROSITE" id="PS50937">
    <property type="entry name" value="HTH_MERR_2"/>
    <property type="match status" value="1"/>
</dbReference>
<dbReference type="CDD" id="cd01109">
    <property type="entry name" value="HTH_YyaN"/>
    <property type="match status" value="1"/>
</dbReference>
<keyword evidence="1" id="KW-0238">DNA-binding</keyword>
<dbReference type="RefSeq" id="WP_125592558.1">
    <property type="nucleotide sequence ID" value="NZ_JBHSSN010000014.1"/>
</dbReference>
<feature type="coiled-coil region" evidence="2">
    <location>
        <begin position="95"/>
        <end position="122"/>
    </location>
</feature>
<dbReference type="InterPro" id="IPR000551">
    <property type="entry name" value="MerR-type_HTH_dom"/>
</dbReference>
<name>A0ABW1UXH7_9LACO</name>
<proteinExistence type="predicted"/>
<evidence type="ECO:0000256" key="2">
    <source>
        <dbReference type="SAM" id="Coils"/>
    </source>
</evidence>
<evidence type="ECO:0000313" key="4">
    <source>
        <dbReference type="EMBL" id="MFC6323570.1"/>
    </source>
</evidence>
<keyword evidence="5" id="KW-1185">Reference proteome</keyword>
<evidence type="ECO:0000259" key="3">
    <source>
        <dbReference type="PROSITE" id="PS50937"/>
    </source>
</evidence>
<dbReference type="PANTHER" id="PTHR30204">
    <property type="entry name" value="REDOX-CYCLING DRUG-SENSING TRANSCRIPTIONAL ACTIVATOR SOXR"/>
    <property type="match status" value="1"/>
</dbReference>
<evidence type="ECO:0000256" key="1">
    <source>
        <dbReference type="ARBA" id="ARBA00023125"/>
    </source>
</evidence>
<dbReference type="InterPro" id="IPR009061">
    <property type="entry name" value="DNA-bd_dom_put_sf"/>
</dbReference>
<protein>
    <submittedName>
        <fullName evidence="4">MerR family transcriptional regulator</fullName>
    </submittedName>
</protein>
<dbReference type="Proteomes" id="UP001596186">
    <property type="component" value="Unassembled WGS sequence"/>
</dbReference>
<dbReference type="SMART" id="SM00422">
    <property type="entry name" value="HTH_MERR"/>
    <property type="match status" value="1"/>
</dbReference>
<accession>A0ABW1UXH7</accession>
<reference evidence="5" key="1">
    <citation type="journal article" date="2019" name="Int. J. Syst. Evol. Microbiol.">
        <title>The Global Catalogue of Microorganisms (GCM) 10K type strain sequencing project: providing services to taxonomists for standard genome sequencing and annotation.</title>
        <authorList>
            <consortium name="The Broad Institute Genomics Platform"/>
            <consortium name="The Broad Institute Genome Sequencing Center for Infectious Disease"/>
            <person name="Wu L."/>
            <person name="Ma J."/>
        </authorList>
    </citation>
    <scope>NUCLEOTIDE SEQUENCE [LARGE SCALE GENOMIC DNA]</scope>
    <source>
        <strain evidence="5">CCM 8895</strain>
    </source>
</reference>
<gene>
    <name evidence="4" type="ORF">ACFP1F_07460</name>
</gene>
<sequence>MNIKEVAQKYDLTADTLRYYEKVGLIPKVNRNEVGYRDFTEEDINWVEFAKCMRNAGMSVEALSKYVALFQKGDSTIAERKQILLDQQAIMAEKLSDLQATYKRLTKKVDNYDSHIAKFEEEKLENKEHV</sequence>
<dbReference type="Gene3D" id="1.10.1660.10">
    <property type="match status" value="1"/>
</dbReference>
<feature type="domain" description="HTH merR-type" evidence="3">
    <location>
        <begin position="1"/>
        <end position="69"/>
    </location>
</feature>
<dbReference type="EMBL" id="JBHSSN010000014">
    <property type="protein sequence ID" value="MFC6323570.1"/>
    <property type="molecule type" value="Genomic_DNA"/>
</dbReference>
<dbReference type="SUPFAM" id="SSF46955">
    <property type="entry name" value="Putative DNA-binding domain"/>
    <property type="match status" value="1"/>
</dbReference>
<dbReference type="PANTHER" id="PTHR30204:SF98">
    <property type="entry name" value="HTH-TYPE TRANSCRIPTIONAL REGULATOR ADHR"/>
    <property type="match status" value="1"/>
</dbReference>
<dbReference type="Pfam" id="PF13411">
    <property type="entry name" value="MerR_1"/>
    <property type="match status" value="1"/>
</dbReference>
<dbReference type="InterPro" id="IPR047057">
    <property type="entry name" value="MerR_fam"/>
</dbReference>
<organism evidence="4 5">
    <name type="scientific">Companilactobacillus baiquanensis</name>
    <dbReference type="NCBI Taxonomy" id="2486005"/>
    <lineage>
        <taxon>Bacteria</taxon>
        <taxon>Bacillati</taxon>
        <taxon>Bacillota</taxon>
        <taxon>Bacilli</taxon>
        <taxon>Lactobacillales</taxon>
        <taxon>Lactobacillaceae</taxon>
        <taxon>Companilactobacillus</taxon>
    </lineage>
</organism>
<keyword evidence="2" id="KW-0175">Coiled coil</keyword>
<evidence type="ECO:0000313" key="5">
    <source>
        <dbReference type="Proteomes" id="UP001596186"/>
    </source>
</evidence>
<comment type="caution">
    <text evidence="4">The sequence shown here is derived from an EMBL/GenBank/DDBJ whole genome shotgun (WGS) entry which is preliminary data.</text>
</comment>